<dbReference type="Pfam" id="PF03836">
    <property type="entry name" value="RasGAP_C"/>
    <property type="match status" value="1"/>
</dbReference>
<dbReference type="SUPFAM" id="SSF47576">
    <property type="entry name" value="Calponin-homology domain, CH-domain"/>
    <property type="match status" value="1"/>
</dbReference>
<dbReference type="RefSeq" id="XP_062875927.1">
    <property type="nucleotide sequence ID" value="XM_063019857.1"/>
</dbReference>
<evidence type="ECO:0000259" key="4">
    <source>
        <dbReference type="PROSITE" id="PS50021"/>
    </source>
</evidence>
<dbReference type="PROSITE" id="PS50096">
    <property type="entry name" value="IQ"/>
    <property type="match status" value="2"/>
</dbReference>
<evidence type="ECO:0000256" key="2">
    <source>
        <dbReference type="SAM" id="MobiDB-lite"/>
    </source>
</evidence>
<dbReference type="Gene3D" id="1.10.506.10">
    <property type="entry name" value="GTPase Activation - p120gap, domain 1"/>
    <property type="match status" value="1"/>
</dbReference>
<feature type="region of interest" description="Disordered" evidence="2">
    <location>
        <begin position="65"/>
        <end position="89"/>
    </location>
</feature>
<dbReference type="CDD" id="cd21206">
    <property type="entry name" value="CH_IQGAP"/>
    <property type="match status" value="1"/>
</dbReference>
<dbReference type="GO" id="GO:1903479">
    <property type="term" value="P:mitotic actomyosin contractile ring assembly actin filament organization"/>
    <property type="evidence" value="ECO:0007669"/>
    <property type="project" value="TreeGrafter"/>
</dbReference>
<proteinExistence type="predicted"/>
<dbReference type="SMART" id="SM00033">
    <property type="entry name" value="CH"/>
    <property type="match status" value="1"/>
</dbReference>
<dbReference type="InterPro" id="IPR001936">
    <property type="entry name" value="RasGAP_dom"/>
</dbReference>
<feature type="compositionally biased region" description="Polar residues" evidence="2">
    <location>
        <begin position="9"/>
        <end position="19"/>
    </location>
</feature>
<dbReference type="EMBL" id="CP138894">
    <property type="protein sequence ID" value="WPK23541.1"/>
    <property type="molecule type" value="Genomic_DNA"/>
</dbReference>
<gene>
    <name evidence="5" type="ORF">PUMCH_000782</name>
</gene>
<dbReference type="InterPro" id="IPR001715">
    <property type="entry name" value="CH_dom"/>
</dbReference>
<dbReference type="Pfam" id="PF00616">
    <property type="entry name" value="RasGAP"/>
    <property type="match status" value="1"/>
</dbReference>
<evidence type="ECO:0000313" key="6">
    <source>
        <dbReference type="Proteomes" id="UP001338582"/>
    </source>
</evidence>
<protein>
    <recommendedName>
        <fullName evidence="7">Ras GTPase-activating-like protein IQG1</fullName>
    </recommendedName>
</protein>
<dbReference type="InterPro" id="IPR000593">
    <property type="entry name" value="RasGAP_C"/>
</dbReference>
<dbReference type="SUPFAM" id="SSF48350">
    <property type="entry name" value="GTPase activation domain, GAP"/>
    <property type="match status" value="1"/>
</dbReference>
<dbReference type="PANTHER" id="PTHR14149:SF14">
    <property type="entry name" value="CALPONIN-HOMOLOGY (CH) DOMAIN-CONTAINING PROTEIN"/>
    <property type="match status" value="1"/>
</dbReference>
<reference evidence="5 6" key="1">
    <citation type="submission" date="2023-10" db="EMBL/GenBank/DDBJ databases">
        <title>Draft Genome Sequence of Candida saopaulonensis from a very Premature Infant with Sepsis.</title>
        <authorList>
            <person name="Ning Y."/>
            <person name="Dai R."/>
            <person name="Xiao M."/>
            <person name="Xu Y."/>
            <person name="Yan Q."/>
            <person name="Zhang L."/>
        </authorList>
    </citation>
    <scope>NUCLEOTIDE SEQUENCE [LARGE SCALE GENOMIC DNA]</scope>
    <source>
        <strain evidence="5 6">19XY460</strain>
    </source>
</reference>
<feature type="coiled-coil region" evidence="1">
    <location>
        <begin position="726"/>
        <end position="760"/>
    </location>
</feature>
<dbReference type="InterPro" id="IPR008936">
    <property type="entry name" value="Rho_GTPase_activation_prot"/>
</dbReference>
<dbReference type="Gene3D" id="1.10.418.10">
    <property type="entry name" value="Calponin-like domain"/>
    <property type="match status" value="1"/>
</dbReference>
<sequence length="1501" mass="172510">MSIHLRSPLANTNKTNTDLSPYKDKKGSSDLDQLAWELKIAELSPKKNAFRPTFETESAIISSFKSPNSRRSPFVSGLDHTDKSASSPIKADKSAGYEYLCRVQAIKQWLETVLQIEIKQSPLELISYIRNGIYLAMLANKYLPSKRSIYTNDSKLDFRHTENINSFFRLLKYLDVPQLFFFELTDLFDGKDIPKVWYCLHALSYKIHMVSPESALIQNLVGAVEFLASDVATANRILMGRQLPGFSSIDISCFSSPVKNSFMNKALNLHSPTKPSLTPIPKADDTLKFDTKKWNLNFDKDSNSIDTPSKPSNQKVARKLFDEYSSLPSQNITVKPQSTSLQTHSSDVVYLQALSRGSLLRYKMFVDKIMLRSFAPELEQFVSIVRGYLARKRTVHKHRGDVELFKTDIIYLQAIARGVLLRSSSRFDDNSLRMNQFKAIIRGQNLRHEVGKIAAVCKAEEKQIVLLQSIIRRKTKERLVSLTLNNIDIVNLMAISLQSLARGVISRRGTNCFKAFDHDQAPLIFLQAISRGALARNRVRNILRQSYHSFREIVDFQAVARGAILRTKLCNSVLVSLIDEDPKMNLLFAKVRGNNARKEYNQTQVELLQSTDSFIKVQAQFRGVLLRFIVEERLEYLYNPDCIFSIMSLQSAIRASKVRRSVRAMTDYYHENEEKVRIAQRLLQRAFARNAYKSLVNTKNPPISVIRRFSHLLFNQNFDLAEDLRLNQAKDQMIDLCKQNEDLEHQIDNLDIKLGLLDKNLISADEFVKQEPKFSVIKPVSKAVSTPYKTASLTNSSKQRLEIYQSLFYILQTNPIYFSRYLKSMRLHDEDLSSDFVNLIMCLFPSRNDAKSESVREEYYFVKFICAVMKVDFTFCSHNIADITKIKCSYWIKFFLKYNNHTKNRKLLVGIFGKLLKLLWEDNEVSFESDPSVIYSQIRERELKVHGSSEKHEKIVASDAIAEDDVSDKFVQNLMQLRDATSDFLGLFQSSIPNMPNFVRLIAKNVYNSSRMNFPEHPEQMHLSVAGVVVVKHYISTVLHSPQLYGFQKNSHESSFGSENFIHLSRVLLQMFSMKPFKDNFLKPLNDFVVSHQNTIKMIIREIIDINDADTVYAVNDFKDLVSTEKPMLKFSVRDMITIDRTVTDNLSIFAPNLDDLLHEVVARLNEVLNSTKDFVQLAELGEYPLTLVPASNVDTIDESKKKMLLSQAKYYLLFLISAQDGDNLLEMLIQGITPSHEKRFEAIWASEAETRIQVNSLLDNGPLASVPAEMTLSELKQKLLQILIQLENMGEISRRNSYQDLINLLVLDMKTRNLQREFTKNQLHFANDTIAKLQKKNKALEKQLSDYNSHIDSMLESLQLRPKEKKFLNIIPVFSKQYFYYRQLKKNNCLPKFGSYKISAKKLLDQTVITKISPEFYKKVAGSTKLEFKFSCHKVGIFTLEAAVSSVNIPGACQIVTLDNILDRQQEKIKDWPLFDKMVTFHTDNLATMIFKHFYEVGLK</sequence>
<dbReference type="CDD" id="cd12206">
    <property type="entry name" value="RasGAP_IQGAP_related"/>
    <property type="match status" value="1"/>
</dbReference>
<dbReference type="SUPFAM" id="SSF143885">
    <property type="entry name" value="RGC domain-like"/>
    <property type="match status" value="1"/>
</dbReference>
<dbReference type="GO" id="GO:0005096">
    <property type="term" value="F:GTPase activator activity"/>
    <property type="evidence" value="ECO:0007669"/>
    <property type="project" value="TreeGrafter"/>
</dbReference>
<name>A0AAX4H5N6_9ASCO</name>
<dbReference type="GO" id="GO:0110085">
    <property type="term" value="C:mitotic actomyosin contractile ring"/>
    <property type="evidence" value="ECO:0007669"/>
    <property type="project" value="TreeGrafter"/>
</dbReference>
<dbReference type="PROSITE" id="PS50021">
    <property type="entry name" value="CH"/>
    <property type="match status" value="1"/>
</dbReference>
<dbReference type="GO" id="GO:0051015">
    <property type="term" value="F:actin filament binding"/>
    <property type="evidence" value="ECO:0007669"/>
    <property type="project" value="TreeGrafter"/>
</dbReference>
<accession>A0AAX4H5N6</accession>
<feature type="coiled-coil region" evidence="1">
    <location>
        <begin position="1317"/>
        <end position="1358"/>
    </location>
</feature>
<organism evidence="5 6">
    <name type="scientific">Australozyma saopauloensis</name>
    <dbReference type="NCBI Taxonomy" id="291208"/>
    <lineage>
        <taxon>Eukaryota</taxon>
        <taxon>Fungi</taxon>
        <taxon>Dikarya</taxon>
        <taxon>Ascomycota</taxon>
        <taxon>Saccharomycotina</taxon>
        <taxon>Pichiomycetes</taxon>
        <taxon>Metschnikowiaceae</taxon>
        <taxon>Australozyma</taxon>
    </lineage>
</organism>
<dbReference type="GO" id="GO:0005516">
    <property type="term" value="F:calmodulin binding"/>
    <property type="evidence" value="ECO:0007669"/>
    <property type="project" value="TreeGrafter"/>
</dbReference>
<keyword evidence="6" id="KW-1185">Reference proteome</keyword>
<evidence type="ECO:0000259" key="3">
    <source>
        <dbReference type="PROSITE" id="PS50018"/>
    </source>
</evidence>
<feature type="region of interest" description="Disordered" evidence="2">
    <location>
        <begin position="1"/>
        <end position="28"/>
    </location>
</feature>
<keyword evidence="1" id="KW-0175">Coiled coil</keyword>
<feature type="domain" description="Ras-GAP" evidence="3">
    <location>
        <begin position="892"/>
        <end position="1073"/>
    </location>
</feature>
<evidence type="ECO:0008006" key="7">
    <source>
        <dbReference type="Google" id="ProtNLM"/>
    </source>
</evidence>
<dbReference type="GeneID" id="88171850"/>
<dbReference type="PROSITE" id="PS50018">
    <property type="entry name" value="RAS_GTPASE_ACTIV_2"/>
    <property type="match status" value="1"/>
</dbReference>
<dbReference type="KEGG" id="asau:88171850"/>
<feature type="domain" description="Calponin-homology (CH)" evidence="4">
    <location>
        <begin position="100"/>
        <end position="207"/>
    </location>
</feature>
<dbReference type="Proteomes" id="UP001338582">
    <property type="component" value="Chromosome 1"/>
</dbReference>
<dbReference type="InterPro" id="IPR036872">
    <property type="entry name" value="CH_dom_sf"/>
</dbReference>
<dbReference type="PANTHER" id="PTHR14149">
    <property type="entry name" value="RAS GTPASE-ACTIVATING PROTEIN WITH IQ MOTIF"/>
    <property type="match status" value="1"/>
</dbReference>
<evidence type="ECO:0000256" key="1">
    <source>
        <dbReference type="SAM" id="Coils"/>
    </source>
</evidence>
<evidence type="ECO:0000313" key="5">
    <source>
        <dbReference type="EMBL" id="WPK23541.1"/>
    </source>
</evidence>